<dbReference type="AlphaFoldDB" id="A0A5C4NBQ8"/>
<dbReference type="GO" id="GO:0005886">
    <property type="term" value="C:plasma membrane"/>
    <property type="evidence" value="ECO:0007669"/>
    <property type="project" value="UniProtKB-SubCell"/>
</dbReference>
<sequence>MRLLPLSPLLDATGPSRDRALARAPQAEWGLAHQGARILLSRDQATSWLVRRAGACLVALGRPLGAADLGAFARTARRQGLRPVLYKCDAPTASAARAAGWRVVRVGHEAVLDLATWSADRPACRQLRRKLRAASAAGVEVTPAAELPLARMEAVARDWAACHGGERGFSMGRFDPRLLGRQQVLLAWAGGRLVAFASFHTARNEWTLDLMRHSGAPDGTMHALIAEAVIRARAAGVARLSLAAIPEPTPGRSWLRALGLGSCGLAQFKGAFGPRHLPRYAAAPGRLALALGLASVARAIRRPGPLPPSELRSPVPPTTWRTRRLETRRPAPHFGFEPAPVPCDARPAQPRPAPRALSGQRPPP</sequence>
<evidence type="ECO:0000256" key="6">
    <source>
        <dbReference type="SAM" id="MobiDB-lite"/>
    </source>
</evidence>
<evidence type="ECO:0000256" key="2">
    <source>
        <dbReference type="ARBA" id="ARBA00022475"/>
    </source>
</evidence>
<dbReference type="InterPro" id="IPR024320">
    <property type="entry name" value="LPG_synthase_C"/>
</dbReference>
<feature type="region of interest" description="Disordered" evidence="6">
    <location>
        <begin position="302"/>
        <end position="364"/>
    </location>
</feature>
<keyword evidence="2" id="KW-1003">Cell membrane</keyword>
<dbReference type="InterPro" id="IPR016181">
    <property type="entry name" value="Acyl_CoA_acyltransferase"/>
</dbReference>
<reference evidence="8 9" key="1">
    <citation type="submission" date="2019-06" db="EMBL/GenBank/DDBJ databases">
        <authorList>
            <person name="Jiang L."/>
        </authorList>
    </citation>
    <scope>NUCLEOTIDE SEQUENCE [LARGE SCALE GENOMIC DNA]</scope>
    <source>
        <strain evidence="8 9">YIM 48858</strain>
    </source>
</reference>
<evidence type="ECO:0000256" key="1">
    <source>
        <dbReference type="ARBA" id="ARBA00004651"/>
    </source>
</evidence>
<dbReference type="OrthoDB" id="145485at2"/>
<dbReference type="RefSeq" id="WP_139082545.1">
    <property type="nucleotide sequence ID" value="NZ_VDFV01000026.1"/>
</dbReference>
<comment type="subcellular location">
    <subcellularLocation>
        <location evidence="1">Cell membrane</location>
        <topology evidence="1">Multi-pass membrane protein</topology>
    </subcellularLocation>
</comment>
<gene>
    <name evidence="8" type="ORF">FHG71_15165</name>
</gene>
<dbReference type="Pfam" id="PF09924">
    <property type="entry name" value="LPG_synthase_C"/>
    <property type="match status" value="1"/>
</dbReference>
<accession>A0A5C4NBQ8</accession>
<feature type="domain" description="Phosphatidylglycerol lysyltransferase C-terminal" evidence="7">
    <location>
        <begin position="38"/>
        <end position="282"/>
    </location>
</feature>
<dbReference type="GO" id="GO:0016755">
    <property type="term" value="F:aminoacyltransferase activity"/>
    <property type="evidence" value="ECO:0007669"/>
    <property type="project" value="TreeGrafter"/>
</dbReference>
<dbReference type="EMBL" id="VDFV01000026">
    <property type="protein sequence ID" value="TNC68053.1"/>
    <property type="molecule type" value="Genomic_DNA"/>
</dbReference>
<evidence type="ECO:0000256" key="4">
    <source>
        <dbReference type="ARBA" id="ARBA00022989"/>
    </source>
</evidence>
<keyword evidence="5" id="KW-0472">Membrane</keyword>
<dbReference type="GO" id="GO:0055091">
    <property type="term" value="P:phospholipid homeostasis"/>
    <property type="evidence" value="ECO:0007669"/>
    <property type="project" value="TreeGrafter"/>
</dbReference>
<dbReference type="SUPFAM" id="SSF55729">
    <property type="entry name" value="Acyl-CoA N-acyltransferases (Nat)"/>
    <property type="match status" value="1"/>
</dbReference>
<keyword evidence="3" id="KW-0812">Transmembrane</keyword>
<dbReference type="PANTHER" id="PTHR34697">
    <property type="entry name" value="PHOSPHATIDYLGLYCEROL LYSYLTRANSFERASE"/>
    <property type="match status" value="1"/>
</dbReference>
<name>A0A5C4NBQ8_9RHOB</name>
<evidence type="ECO:0000259" key="7">
    <source>
        <dbReference type="Pfam" id="PF09924"/>
    </source>
</evidence>
<dbReference type="Proteomes" id="UP000305709">
    <property type="component" value="Unassembled WGS sequence"/>
</dbReference>
<dbReference type="InterPro" id="IPR051211">
    <property type="entry name" value="PG_lysyltransferase"/>
</dbReference>
<organism evidence="8 9">
    <name type="scientific">Rubellimicrobium roseum</name>
    <dbReference type="NCBI Taxonomy" id="687525"/>
    <lineage>
        <taxon>Bacteria</taxon>
        <taxon>Pseudomonadati</taxon>
        <taxon>Pseudomonadota</taxon>
        <taxon>Alphaproteobacteria</taxon>
        <taxon>Rhodobacterales</taxon>
        <taxon>Roseobacteraceae</taxon>
        <taxon>Rubellimicrobium</taxon>
    </lineage>
</organism>
<dbReference type="PANTHER" id="PTHR34697:SF2">
    <property type="entry name" value="PHOSPHATIDYLGLYCEROL LYSYLTRANSFERASE"/>
    <property type="match status" value="1"/>
</dbReference>
<keyword evidence="4" id="KW-1133">Transmembrane helix</keyword>
<proteinExistence type="predicted"/>
<evidence type="ECO:0000256" key="3">
    <source>
        <dbReference type="ARBA" id="ARBA00022692"/>
    </source>
</evidence>
<comment type="caution">
    <text evidence="8">The sequence shown here is derived from an EMBL/GenBank/DDBJ whole genome shotgun (WGS) entry which is preliminary data.</text>
</comment>
<evidence type="ECO:0000313" key="9">
    <source>
        <dbReference type="Proteomes" id="UP000305709"/>
    </source>
</evidence>
<keyword evidence="9" id="KW-1185">Reference proteome</keyword>
<evidence type="ECO:0000256" key="5">
    <source>
        <dbReference type="ARBA" id="ARBA00023136"/>
    </source>
</evidence>
<protein>
    <submittedName>
        <fullName evidence="8">DUF2156 domain-containing protein</fullName>
    </submittedName>
</protein>
<evidence type="ECO:0000313" key="8">
    <source>
        <dbReference type="EMBL" id="TNC68053.1"/>
    </source>
</evidence>